<evidence type="ECO:0000256" key="1">
    <source>
        <dbReference type="SAM" id="Coils"/>
    </source>
</evidence>
<dbReference type="RefSeq" id="WP_068685705.1">
    <property type="nucleotide sequence ID" value="NZ_LYPA01000069.1"/>
</dbReference>
<dbReference type="AlphaFoldDB" id="A0A1A5YDQ8"/>
<keyword evidence="2" id="KW-1133">Transmembrane helix</keyword>
<organism evidence="3 4">
    <name type="scientific">Paenibacillus oryzae</name>
    <dbReference type="NCBI Taxonomy" id="1844972"/>
    <lineage>
        <taxon>Bacteria</taxon>
        <taxon>Bacillati</taxon>
        <taxon>Bacillota</taxon>
        <taxon>Bacilli</taxon>
        <taxon>Bacillales</taxon>
        <taxon>Paenibacillaceae</taxon>
        <taxon>Paenibacillus</taxon>
    </lineage>
</organism>
<keyword evidence="2" id="KW-0472">Membrane</keyword>
<evidence type="ECO:0000313" key="4">
    <source>
        <dbReference type="Proteomes" id="UP000092024"/>
    </source>
</evidence>
<protein>
    <submittedName>
        <fullName evidence="3">Uncharacterized protein</fullName>
    </submittedName>
</protein>
<feature type="transmembrane region" description="Helical" evidence="2">
    <location>
        <begin position="127"/>
        <end position="148"/>
    </location>
</feature>
<evidence type="ECO:0000256" key="2">
    <source>
        <dbReference type="SAM" id="Phobius"/>
    </source>
</evidence>
<keyword evidence="4" id="KW-1185">Reference proteome</keyword>
<reference evidence="3 4" key="1">
    <citation type="submission" date="2016-05" db="EMBL/GenBank/DDBJ databases">
        <title>Paenibacillus oryzae. sp. nov., isolated from the rice root.</title>
        <authorList>
            <person name="Zhang J."/>
            <person name="Zhang X."/>
        </authorList>
    </citation>
    <scope>NUCLEOTIDE SEQUENCE [LARGE SCALE GENOMIC DNA]</scope>
    <source>
        <strain evidence="3 4">1DrF-4</strain>
    </source>
</reference>
<sequence>MRKAVFLFLIVLFIVFLLVPHQVAEAGMWSNIKGIFSAPAKIDALEQQYMDARQQLDEQKKHLAESLLQAEQIAAKQAEQYAAKQEELIQQNEQFRKANEQLMEQNKSLIQEMELAKQKQASFTQKLFHTALICISLITAYFLSLRVWRFLVWRKQKQVSRGV</sequence>
<dbReference type="Proteomes" id="UP000092024">
    <property type="component" value="Unassembled WGS sequence"/>
</dbReference>
<proteinExistence type="predicted"/>
<evidence type="ECO:0000313" key="3">
    <source>
        <dbReference type="EMBL" id="OBR63771.1"/>
    </source>
</evidence>
<accession>A0A1A5YDQ8</accession>
<dbReference type="EMBL" id="LYPA01000069">
    <property type="protein sequence ID" value="OBR63771.1"/>
    <property type="molecule type" value="Genomic_DNA"/>
</dbReference>
<keyword evidence="2" id="KW-0812">Transmembrane</keyword>
<feature type="coiled-coil region" evidence="1">
    <location>
        <begin position="42"/>
        <end position="119"/>
    </location>
</feature>
<gene>
    <name evidence="3" type="ORF">A7K91_17800</name>
</gene>
<dbReference type="STRING" id="1844972.A7K91_17800"/>
<name>A0A1A5YDQ8_9BACL</name>
<comment type="caution">
    <text evidence="3">The sequence shown here is derived from an EMBL/GenBank/DDBJ whole genome shotgun (WGS) entry which is preliminary data.</text>
</comment>
<keyword evidence="1" id="KW-0175">Coiled coil</keyword>